<dbReference type="HOGENOM" id="CLU_044348_7_3_1"/>
<proteinExistence type="predicted"/>
<evidence type="ECO:0000313" key="2">
    <source>
        <dbReference type="Proteomes" id="UP000030655"/>
    </source>
</evidence>
<reference evidence="2" key="1">
    <citation type="submission" date="2013-02" db="EMBL/GenBank/DDBJ databases">
        <authorList>
            <consortium name="The Broad Institute Genome Sequencing Platform"/>
            <person name="Cuomo C."/>
            <person name="Becnel J."/>
            <person name="Sanscrainte N."/>
            <person name="Walker B."/>
            <person name="Young S.K."/>
            <person name="Zeng Q."/>
            <person name="Gargeya S."/>
            <person name="Fitzgerald M."/>
            <person name="Haas B."/>
            <person name="Abouelleil A."/>
            <person name="Alvarado L."/>
            <person name="Arachchi H.M."/>
            <person name="Berlin A.M."/>
            <person name="Chapman S.B."/>
            <person name="Dewar J."/>
            <person name="Goldberg J."/>
            <person name="Griggs A."/>
            <person name="Gujja S."/>
            <person name="Hansen M."/>
            <person name="Howarth C."/>
            <person name="Imamovic A."/>
            <person name="Larimer J."/>
            <person name="McCowan C."/>
            <person name="Murphy C."/>
            <person name="Neiman D."/>
            <person name="Pearson M."/>
            <person name="Priest M."/>
            <person name="Roberts A."/>
            <person name="Saif S."/>
            <person name="Shea T."/>
            <person name="Sisk P."/>
            <person name="Sykes S."/>
            <person name="Wortman J."/>
            <person name="Nusbaum C."/>
            <person name="Birren B."/>
        </authorList>
    </citation>
    <scope>NUCLEOTIDE SEQUENCE [LARGE SCALE GENOMIC DNA]</scope>
    <source>
        <strain evidence="2">PRA339</strain>
    </source>
</reference>
<accession>A0A059F350</accession>
<protein>
    <recommendedName>
        <fullName evidence="3">ISXO2-like transposase domain-containing protein</fullName>
    </recommendedName>
</protein>
<organism evidence="1 2">
    <name type="scientific">Anncaliia algerae PRA339</name>
    <dbReference type="NCBI Taxonomy" id="1288291"/>
    <lineage>
        <taxon>Eukaryota</taxon>
        <taxon>Fungi</taxon>
        <taxon>Fungi incertae sedis</taxon>
        <taxon>Microsporidia</taxon>
        <taxon>Tubulinosematoidea</taxon>
        <taxon>Tubulinosematidae</taxon>
        <taxon>Anncaliia</taxon>
    </lineage>
</organism>
<evidence type="ECO:0008006" key="3">
    <source>
        <dbReference type="Google" id="ProtNLM"/>
    </source>
</evidence>
<dbReference type="EMBL" id="KK365141">
    <property type="protein sequence ID" value="KCZ81517.1"/>
    <property type="molecule type" value="Genomic_DNA"/>
</dbReference>
<gene>
    <name evidence="1" type="ORF">H312_01095</name>
</gene>
<dbReference type="VEuPathDB" id="MicrosporidiaDB:H312_01095"/>
<reference evidence="1 2" key="2">
    <citation type="submission" date="2014-03" db="EMBL/GenBank/DDBJ databases">
        <title>The Genome Sequence of Anncaliia algerae insect isolate PRA339.</title>
        <authorList>
            <consortium name="The Broad Institute Genome Sequencing Platform"/>
            <consortium name="The Broad Institute Genome Sequencing Center for Infectious Disease"/>
            <person name="Cuomo C."/>
            <person name="Becnel J."/>
            <person name="Sanscrainte N."/>
            <person name="Walker B."/>
            <person name="Young S.K."/>
            <person name="Zeng Q."/>
            <person name="Gargeya S."/>
            <person name="Fitzgerald M."/>
            <person name="Haas B."/>
            <person name="Abouelleil A."/>
            <person name="Alvarado L."/>
            <person name="Arachchi H.M."/>
            <person name="Berlin A.M."/>
            <person name="Chapman S.B."/>
            <person name="Dewar J."/>
            <person name="Goldberg J."/>
            <person name="Griggs A."/>
            <person name="Gujja S."/>
            <person name="Hansen M."/>
            <person name="Howarth C."/>
            <person name="Imamovic A."/>
            <person name="Larimer J."/>
            <person name="McCowan C."/>
            <person name="Murphy C."/>
            <person name="Neiman D."/>
            <person name="Pearson M."/>
            <person name="Priest M."/>
            <person name="Roberts A."/>
            <person name="Saif S."/>
            <person name="Shea T."/>
            <person name="Sisk P."/>
            <person name="Sykes S."/>
            <person name="Wortman J."/>
            <person name="Nusbaum C."/>
            <person name="Birren B."/>
        </authorList>
    </citation>
    <scope>NUCLEOTIDE SEQUENCE [LARGE SCALE GENOMIC DNA]</scope>
    <source>
        <strain evidence="1 2">PRA339</strain>
    </source>
</reference>
<dbReference type="Proteomes" id="UP000030655">
    <property type="component" value="Unassembled WGS sequence"/>
</dbReference>
<sequence>MCDIFNFHNNKLDGVNKIFQIDETILNLRCKSHQGRYPHNKTDALVMVEFEDKIKRVFAGVIP</sequence>
<name>A0A059F350_9MICR</name>
<keyword evidence="2" id="KW-1185">Reference proteome</keyword>
<dbReference type="AlphaFoldDB" id="A0A059F350"/>
<evidence type="ECO:0000313" key="1">
    <source>
        <dbReference type="EMBL" id="KCZ81517.1"/>
    </source>
</evidence>